<evidence type="ECO:0000256" key="3">
    <source>
        <dbReference type="SAM" id="SignalP"/>
    </source>
</evidence>
<keyword evidence="2" id="KW-1133">Transmembrane helix</keyword>
<reference evidence="4" key="2">
    <citation type="submission" date="2022-06" db="UniProtKB">
        <authorList>
            <consortium name="EnsemblMetazoa"/>
        </authorList>
    </citation>
    <scope>IDENTIFICATION</scope>
    <source>
        <strain evidence="4">PS312</strain>
    </source>
</reference>
<feature type="region of interest" description="Disordered" evidence="1">
    <location>
        <begin position="339"/>
        <end position="399"/>
    </location>
</feature>
<dbReference type="OrthoDB" id="5845079at2759"/>
<feature type="region of interest" description="Disordered" evidence="1">
    <location>
        <begin position="168"/>
        <end position="188"/>
    </location>
</feature>
<sequence>MKLFILAGILAIAFAQPVNNTGKNLGEIINDIKNIEDDLMKTVFSDIKEDVIEAAKNKKSLEEAAISELQKKANEFKQKVTDAVQKFNEAKEAAEAKIEEERQKLVDEFKAKLEEKRAAKEEELKEAKEKFDKFKQDVKEKLEKKKAEKEQKRQEMKAKLDELAQTIKENRETRKADKEARKEEEKKERDAFLESFKSQLQSLEEEKKMLSENYEGFKKKEDELKQSLTDAMGQTFKANYADAIEDYLQDKLEKEYVKRGVETIIYPSKSADEKPTITASGPVVAAAPKASLIDQLTGKSSWETVAWVLLALCIVLAIALIALIIFQVRNSGKNNGNYERLDGHNEASPLGSEKQGLLSPNPKKNTLSGGAPGGYLDMPSGSTPPSAPIVEEPREQQQF</sequence>
<reference evidence="5" key="1">
    <citation type="journal article" date="2008" name="Nat. Genet.">
        <title>The Pristionchus pacificus genome provides a unique perspective on nematode lifestyle and parasitism.</title>
        <authorList>
            <person name="Dieterich C."/>
            <person name="Clifton S.W."/>
            <person name="Schuster L.N."/>
            <person name="Chinwalla A."/>
            <person name="Delehaunty K."/>
            <person name="Dinkelacker I."/>
            <person name="Fulton L."/>
            <person name="Fulton R."/>
            <person name="Godfrey J."/>
            <person name="Minx P."/>
            <person name="Mitreva M."/>
            <person name="Roeseler W."/>
            <person name="Tian H."/>
            <person name="Witte H."/>
            <person name="Yang S.P."/>
            <person name="Wilson R.K."/>
            <person name="Sommer R.J."/>
        </authorList>
    </citation>
    <scope>NUCLEOTIDE SEQUENCE [LARGE SCALE GENOMIC DNA]</scope>
    <source>
        <strain evidence="5">PS312</strain>
    </source>
</reference>
<organism evidence="4 5">
    <name type="scientific">Pristionchus pacificus</name>
    <name type="common">Parasitic nematode worm</name>
    <dbReference type="NCBI Taxonomy" id="54126"/>
    <lineage>
        <taxon>Eukaryota</taxon>
        <taxon>Metazoa</taxon>
        <taxon>Ecdysozoa</taxon>
        <taxon>Nematoda</taxon>
        <taxon>Chromadorea</taxon>
        <taxon>Rhabditida</taxon>
        <taxon>Rhabditina</taxon>
        <taxon>Diplogasteromorpha</taxon>
        <taxon>Diplogasteroidea</taxon>
        <taxon>Neodiplogasteridae</taxon>
        <taxon>Pristionchus</taxon>
    </lineage>
</organism>
<evidence type="ECO:0000313" key="5">
    <source>
        <dbReference type="Proteomes" id="UP000005239"/>
    </source>
</evidence>
<feature type="transmembrane region" description="Helical" evidence="2">
    <location>
        <begin position="305"/>
        <end position="326"/>
    </location>
</feature>
<keyword evidence="5" id="KW-1185">Reference proteome</keyword>
<evidence type="ECO:0000256" key="1">
    <source>
        <dbReference type="SAM" id="MobiDB-lite"/>
    </source>
</evidence>
<protein>
    <submittedName>
        <fullName evidence="4">Uncharacterized protein</fullName>
    </submittedName>
</protein>
<feature type="chain" id="PRO_5035928823" evidence="3">
    <location>
        <begin position="16"/>
        <end position="399"/>
    </location>
</feature>
<keyword evidence="3" id="KW-0732">Signal</keyword>
<dbReference type="AlphaFoldDB" id="A0A8R1V4L7"/>
<evidence type="ECO:0000313" key="4">
    <source>
        <dbReference type="EnsemblMetazoa" id="PPA46831.1"/>
    </source>
</evidence>
<keyword evidence="2" id="KW-0812">Transmembrane</keyword>
<dbReference type="Proteomes" id="UP000005239">
    <property type="component" value="Unassembled WGS sequence"/>
</dbReference>
<proteinExistence type="predicted"/>
<keyword evidence="2" id="KW-0472">Membrane</keyword>
<feature type="signal peptide" evidence="3">
    <location>
        <begin position="1"/>
        <end position="15"/>
    </location>
</feature>
<accession>A0A8R1V4L7</accession>
<evidence type="ECO:0000256" key="2">
    <source>
        <dbReference type="SAM" id="Phobius"/>
    </source>
</evidence>
<dbReference type="EnsemblMetazoa" id="PPA46831.1">
    <property type="protein sequence ID" value="PPA46831.1"/>
    <property type="gene ID" value="WBGene00304610"/>
</dbReference>
<name>A0A8R1V4L7_PRIPA</name>
<gene>
    <name evidence="4" type="primary">WBGene00304610</name>
</gene>